<dbReference type="Pfam" id="PF10620">
    <property type="entry name" value="MdcG"/>
    <property type="match status" value="1"/>
</dbReference>
<feature type="compositionally biased region" description="Basic and acidic residues" evidence="3">
    <location>
        <begin position="49"/>
        <end position="77"/>
    </location>
</feature>
<name>A0ABX8V2Z7_9BURK</name>
<keyword evidence="1" id="KW-0808">Transferase</keyword>
<evidence type="ECO:0000259" key="4">
    <source>
        <dbReference type="Pfam" id="PF10620"/>
    </source>
</evidence>
<feature type="domain" description="Phosphoribosyl-dephospho-CoA transferase MdcG N-terminal" evidence="5">
    <location>
        <begin position="82"/>
        <end position="153"/>
    </location>
</feature>
<reference evidence="6 7" key="1">
    <citation type="submission" date="2021-07" db="EMBL/GenBank/DDBJ databases">
        <title>Paraburkholderia edwinii protects Aspergillus sp. from phenazines by acting as a toxin sponge.</title>
        <authorList>
            <person name="Dahlstrom K.M."/>
            <person name="Newman D.K."/>
        </authorList>
    </citation>
    <scope>NUCLEOTIDE SEQUENCE [LARGE SCALE GENOMIC DNA]</scope>
    <source>
        <strain evidence="6 7">Pe01</strain>
    </source>
</reference>
<dbReference type="InterPro" id="IPR049180">
    <property type="entry name" value="MdcG_C"/>
</dbReference>
<dbReference type="Pfam" id="PF20866">
    <property type="entry name" value="MdcG_N"/>
    <property type="match status" value="1"/>
</dbReference>
<evidence type="ECO:0000313" key="6">
    <source>
        <dbReference type="EMBL" id="QYD73865.1"/>
    </source>
</evidence>
<feature type="region of interest" description="Disordered" evidence="3">
    <location>
        <begin position="15"/>
        <end position="77"/>
    </location>
</feature>
<proteinExistence type="predicted"/>
<protein>
    <submittedName>
        <fullName evidence="6">Malonate decarboxylase holo-ACP synthase</fullName>
    </submittedName>
</protein>
<keyword evidence="2" id="KW-0548">Nucleotidyltransferase</keyword>
<dbReference type="Proteomes" id="UP000826462">
    <property type="component" value="Chromosome 2"/>
</dbReference>
<evidence type="ECO:0000256" key="2">
    <source>
        <dbReference type="ARBA" id="ARBA00022695"/>
    </source>
</evidence>
<evidence type="ECO:0000256" key="1">
    <source>
        <dbReference type="ARBA" id="ARBA00022679"/>
    </source>
</evidence>
<dbReference type="RefSeq" id="WP_219803719.1">
    <property type="nucleotide sequence ID" value="NZ_CP080096.1"/>
</dbReference>
<sequence>MLVCALPLLPLLPAETGCGERSCDGRGGRDGDGGCADRAGGDGPGDDGSSDRRDDRDNRAGGAGRGDHGSSDGRDCSHARWQPHDILRLHRLPNRDAEPVWVRDAFLRAPFAVVRRAQPAPGFAVAVGIRGASRAQRYGAWVEESDIEFAMPPEALVAREPAPGRALLPAFSALAELRRAPCSLGQYVWGPAGSVGFELATGVPTATGSSDLDLLIRAPERLDHATAGRLLSELLAFAQRGGVRIDAQLETPSGGVALAELAAGKSHVMARANTGASLVTDPWASVMDGATTSATLALTLPTGT</sequence>
<evidence type="ECO:0000256" key="3">
    <source>
        <dbReference type="SAM" id="MobiDB-lite"/>
    </source>
</evidence>
<dbReference type="NCBIfam" id="TIGR03135">
    <property type="entry name" value="malonate_mdcG"/>
    <property type="match status" value="1"/>
</dbReference>
<dbReference type="InterPro" id="IPR048903">
    <property type="entry name" value="MdcG_N"/>
</dbReference>
<keyword evidence="7" id="KW-1185">Reference proteome</keyword>
<dbReference type="EMBL" id="CP080096">
    <property type="protein sequence ID" value="QYD73865.1"/>
    <property type="molecule type" value="Genomic_DNA"/>
</dbReference>
<dbReference type="InterPro" id="IPR017557">
    <property type="entry name" value="Holo-ACP_synthase"/>
</dbReference>
<organism evidence="6 7">
    <name type="scientific">Paraburkholderia edwinii</name>
    <dbReference type="NCBI Taxonomy" id="2861782"/>
    <lineage>
        <taxon>Bacteria</taxon>
        <taxon>Pseudomonadati</taxon>
        <taxon>Pseudomonadota</taxon>
        <taxon>Betaproteobacteria</taxon>
        <taxon>Burkholderiales</taxon>
        <taxon>Burkholderiaceae</taxon>
        <taxon>Paraburkholderia</taxon>
    </lineage>
</organism>
<gene>
    <name evidence="6" type="ORF">KZJ38_30395</name>
</gene>
<accession>A0ABX8V2Z7</accession>
<evidence type="ECO:0000259" key="5">
    <source>
        <dbReference type="Pfam" id="PF20866"/>
    </source>
</evidence>
<dbReference type="NCBIfam" id="NF002332">
    <property type="entry name" value="PRK01293.1"/>
    <property type="match status" value="1"/>
</dbReference>
<evidence type="ECO:0000313" key="7">
    <source>
        <dbReference type="Proteomes" id="UP000826462"/>
    </source>
</evidence>
<feature type="compositionally biased region" description="Basic and acidic residues" evidence="3">
    <location>
        <begin position="21"/>
        <end position="32"/>
    </location>
</feature>
<feature type="domain" description="Phosphoribosyl-dephospho-CoA transferase MdcG C-terminal" evidence="4">
    <location>
        <begin position="168"/>
        <end position="282"/>
    </location>
</feature>